<feature type="region of interest" description="Disordered" evidence="11">
    <location>
        <begin position="658"/>
        <end position="683"/>
    </location>
</feature>
<keyword evidence="16" id="KW-1185">Reference proteome</keyword>
<evidence type="ECO:0000256" key="5">
    <source>
        <dbReference type="ARBA" id="ARBA00022989"/>
    </source>
</evidence>
<evidence type="ECO:0000256" key="12">
    <source>
        <dbReference type="SAM" id="Phobius"/>
    </source>
</evidence>
<keyword evidence="3 12" id="KW-0812">Transmembrane</keyword>
<reference evidence="15 16" key="1">
    <citation type="submission" date="2015-02" db="EMBL/GenBank/DDBJ databases">
        <title>Draft Genome Sequences of Two Closely-Related Aflatoxigenic Aspergillus Species Obtained from the Cote d'Ivoire.</title>
        <authorList>
            <person name="Moore G.G."/>
            <person name="Beltz S.B."/>
            <person name="Mack B.M."/>
        </authorList>
    </citation>
    <scope>NUCLEOTIDE SEQUENCE [LARGE SCALE GENOMIC DNA]</scope>
    <source>
        <strain evidence="15 16">SRRC1432</strain>
    </source>
</reference>
<dbReference type="Proteomes" id="UP000034947">
    <property type="component" value="Unassembled WGS sequence"/>
</dbReference>
<evidence type="ECO:0000256" key="2">
    <source>
        <dbReference type="ARBA" id="ARBA00022448"/>
    </source>
</evidence>
<keyword evidence="5 12" id="KW-1133">Transmembrane helix</keyword>
<dbReference type="GO" id="GO:0008270">
    <property type="term" value="F:zinc ion binding"/>
    <property type="evidence" value="ECO:0007669"/>
    <property type="project" value="InterPro"/>
</dbReference>
<dbReference type="Gene3D" id="1.20.1250.20">
    <property type="entry name" value="MFS general substrate transporter like domains"/>
    <property type="match status" value="2"/>
</dbReference>
<feature type="domain" description="Xylanolytic transcriptional activator regulatory" evidence="14">
    <location>
        <begin position="711"/>
        <end position="874"/>
    </location>
</feature>
<sequence>MLPPGSSVSKQNEEEQIEFAPASIQDIPQEERHRNDQGARNKTLDLIDDIGRSTILTPENNKQVLRKIDLRLLPILLCIYFLQQLDKSTLSYGSVFGLIQDANLKGQEYSWLGSAIYLVQLVAQPFVAYILVKLPLGKFLACTVFLWGIALACMTPAKTFGGLLVPAPAFIAITQMWYRRIEQPVRLSSWYAMNGVVNMFGSLLAFGLGHIHSSIFAPYQIIFLFFGLVTVVFAFVVLVFMPDSPLQSKFLEDEDKLLAIERLRMNQQGTETNEWKWGHVKEALLDMKSFFWFALMFSISIPSGGITTFGPLIIQSFGFGQLETMLFNMPFGAIQLIATLGGAWLATKTKAKGVVIALLCLPAIAGCVMLLQIPHNASHKGPLLAGYYIISVYPGISAILVNPQRNHADLSLAPLIYSWSAANTAGETKKKVTNGILLIGQCAGNVVGPNLYTTEEAPEYRRGLLSNLAMFCVLVLLCALNMGYITLINKRQEARRVSMGKSAKIVDHSMHAIGAIQVDKNEAVQGVEGEDNTFKDLTDLENEDFVKCDGKRPCTRCEKLKKQCTFFKTPKDPVMERLKVVESEVHRLQEQLNDTRELLRLHSQPDPERFTGAEVSYHDALPGQGPSRDSISISPPLQAVDQTAVIINPGAIVRGTQREASLQPQSQAANADPPRSTKRKRAGFDIRNKPISDFIINGFITIDQAVGLFNTFFQGCDRYIPIFDPKYDSFESVRCRSSVLLNAICAVGSLVEGNSSPQLSDQLHFELKKWINVVIQNARLSCLESVQALLVIACYSSDRSLILSFAIRMALDLGLDEAFEDLIQQLAMHDVGGGLDIRNVVETENILMRKCRVWFGLLVLEHIFSVDGGKPPGIQMTGNARHCRKLLTHPSATVLDLRLFSQVELNVIRVYINETLGVKEPLDRSDISAFVHEAKLDLDLWFDDWQRIIENTLTAEDNERPSLLAALRVQKCWSEMMLYCKALRSMGVENVAAMSAVEHNILLMAKASARRHLGLITIEADSYLAKLKYAMDFVWAKCAFCFLLLLKFSRLLPEPKEERQELLDQGNRLLDELMNRGSNSNTASNSNVYLQILRLSIEKYGRTLYENEIGGVDGTDQDAVPFWELFDAQTELHSFVPEQFVMDWDFPGLNLFYFPTAWQDFFGDL</sequence>
<evidence type="ECO:0000256" key="9">
    <source>
        <dbReference type="ARBA" id="ARBA00023163"/>
    </source>
</evidence>
<feature type="transmembrane region" description="Helical" evidence="12">
    <location>
        <begin position="139"/>
        <end position="157"/>
    </location>
</feature>
<evidence type="ECO:0000313" key="15">
    <source>
        <dbReference type="EMBL" id="KKK22866.1"/>
    </source>
</evidence>
<evidence type="ECO:0000256" key="11">
    <source>
        <dbReference type="SAM" id="MobiDB-lite"/>
    </source>
</evidence>
<name>A0A0F8VID6_9EURO</name>
<dbReference type="Gene3D" id="4.10.240.10">
    <property type="entry name" value="Zn(2)-C6 fungal-type DNA-binding domain"/>
    <property type="match status" value="1"/>
</dbReference>
<dbReference type="InterPro" id="IPR001138">
    <property type="entry name" value="Zn2Cys6_DnaBD"/>
</dbReference>
<accession>A0A0F8VID6</accession>
<evidence type="ECO:0000256" key="1">
    <source>
        <dbReference type="ARBA" id="ARBA00004141"/>
    </source>
</evidence>
<feature type="transmembrane region" description="Helical" evidence="12">
    <location>
        <begin position="111"/>
        <end position="132"/>
    </location>
</feature>
<feature type="transmembrane region" description="Helical" evidence="12">
    <location>
        <begin position="190"/>
        <end position="211"/>
    </location>
</feature>
<dbReference type="Pfam" id="PF07690">
    <property type="entry name" value="MFS_1"/>
    <property type="match status" value="1"/>
</dbReference>
<dbReference type="InterPro" id="IPR011701">
    <property type="entry name" value="MFS"/>
</dbReference>
<dbReference type="PANTHER" id="PTHR43791:SF59">
    <property type="entry name" value="TRANSPORTER, PUTATIVE (AFU_ORTHOLOGUE AFUA_1G06550)-RELATED"/>
    <property type="match status" value="1"/>
</dbReference>
<evidence type="ECO:0000256" key="8">
    <source>
        <dbReference type="ARBA" id="ARBA00023136"/>
    </source>
</evidence>
<feature type="transmembrane region" description="Helical" evidence="12">
    <location>
        <begin position="468"/>
        <end position="487"/>
    </location>
</feature>
<dbReference type="PANTHER" id="PTHR43791">
    <property type="entry name" value="PERMEASE-RELATED"/>
    <property type="match status" value="1"/>
</dbReference>
<evidence type="ECO:0000256" key="4">
    <source>
        <dbReference type="ARBA" id="ARBA00022723"/>
    </source>
</evidence>
<evidence type="ECO:0000259" key="13">
    <source>
        <dbReference type="Pfam" id="PF00172"/>
    </source>
</evidence>
<feature type="transmembrane region" description="Helical" evidence="12">
    <location>
        <begin position="385"/>
        <end position="402"/>
    </location>
</feature>
<evidence type="ECO:0000256" key="10">
    <source>
        <dbReference type="ARBA" id="ARBA00023242"/>
    </source>
</evidence>
<dbReference type="GO" id="GO:0016020">
    <property type="term" value="C:membrane"/>
    <property type="evidence" value="ECO:0007669"/>
    <property type="project" value="UniProtKB-SubCell"/>
</dbReference>
<comment type="caution">
    <text evidence="15">The sequence shown here is derived from an EMBL/GenBank/DDBJ whole genome shotgun (WGS) entry which is preliminary data.</text>
</comment>
<feature type="transmembrane region" description="Helical" evidence="12">
    <location>
        <begin position="217"/>
        <end position="241"/>
    </location>
</feature>
<dbReference type="GO" id="GO:0000981">
    <property type="term" value="F:DNA-binding transcription factor activity, RNA polymerase II-specific"/>
    <property type="evidence" value="ECO:0007669"/>
    <property type="project" value="InterPro"/>
</dbReference>
<keyword evidence="9" id="KW-0804">Transcription</keyword>
<evidence type="ECO:0000256" key="6">
    <source>
        <dbReference type="ARBA" id="ARBA00023015"/>
    </source>
</evidence>
<dbReference type="OrthoDB" id="4454541at2759"/>
<dbReference type="InterPro" id="IPR036259">
    <property type="entry name" value="MFS_trans_sf"/>
</dbReference>
<feature type="compositionally biased region" description="Polar residues" evidence="11">
    <location>
        <begin position="658"/>
        <end position="669"/>
    </location>
</feature>
<feature type="compositionally biased region" description="Basic and acidic residues" evidence="11">
    <location>
        <begin position="29"/>
        <end position="38"/>
    </location>
</feature>
<dbReference type="Pfam" id="PF00172">
    <property type="entry name" value="Zn_clus"/>
    <property type="match status" value="1"/>
</dbReference>
<keyword evidence="2" id="KW-0813">Transport</keyword>
<dbReference type="InterPro" id="IPR007219">
    <property type="entry name" value="XnlR_reg_dom"/>
</dbReference>
<feature type="transmembrane region" description="Helical" evidence="12">
    <location>
        <begin position="290"/>
        <end position="314"/>
    </location>
</feature>
<dbReference type="AlphaFoldDB" id="A0A0F8VID6"/>
<dbReference type="CDD" id="cd00067">
    <property type="entry name" value="GAL4"/>
    <property type="match status" value="1"/>
</dbReference>
<proteinExistence type="predicted"/>
<evidence type="ECO:0000256" key="3">
    <source>
        <dbReference type="ARBA" id="ARBA00022692"/>
    </source>
</evidence>
<keyword evidence="4" id="KW-0479">Metal-binding</keyword>
<evidence type="ECO:0000313" key="16">
    <source>
        <dbReference type="Proteomes" id="UP000034947"/>
    </source>
</evidence>
<evidence type="ECO:0000256" key="7">
    <source>
        <dbReference type="ARBA" id="ARBA00023125"/>
    </source>
</evidence>
<dbReference type="GO" id="GO:0006351">
    <property type="term" value="P:DNA-templated transcription"/>
    <property type="evidence" value="ECO:0007669"/>
    <property type="project" value="InterPro"/>
</dbReference>
<dbReference type="GO" id="GO:0003677">
    <property type="term" value="F:DNA binding"/>
    <property type="evidence" value="ECO:0007669"/>
    <property type="project" value="UniProtKB-KW"/>
</dbReference>
<comment type="subcellular location">
    <subcellularLocation>
        <location evidence="1">Membrane</location>
        <topology evidence="1">Multi-pass membrane protein</topology>
    </subcellularLocation>
</comment>
<feature type="transmembrane region" description="Helical" evidence="12">
    <location>
        <begin position="326"/>
        <end position="346"/>
    </location>
</feature>
<evidence type="ECO:0000259" key="14">
    <source>
        <dbReference type="Pfam" id="PF04082"/>
    </source>
</evidence>
<dbReference type="InterPro" id="IPR036864">
    <property type="entry name" value="Zn2-C6_fun-type_DNA-bd_sf"/>
</dbReference>
<gene>
    <name evidence="15" type="ORF">AOCH_001177</name>
</gene>
<evidence type="ECO:0008006" key="17">
    <source>
        <dbReference type="Google" id="ProtNLM"/>
    </source>
</evidence>
<dbReference type="EMBL" id="JYKN01000829">
    <property type="protein sequence ID" value="KKK22866.1"/>
    <property type="molecule type" value="Genomic_DNA"/>
</dbReference>
<dbReference type="VEuPathDB" id="FungiDB:P175DRAFT_0484744"/>
<dbReference type="GO" id="GO:0022857">
    <property type="term" value="F:transmembrane transporter activity"/>
    <property type="evidence" value="ECO:0007669"/>
    <property type="project" value="InterPro"/>
</dbReference>
<feature type="transmembrane region" description="Helical" evidence="12">
    <location>
        <begin position="353"/>
        <end position="373"/>
    </location>
</feature>
<feature type="compositionally biased region" description="Polar residues" evidence="11">
    <location>
        <begin position="1"/>
        <end position="10"/>
    </location>
</feature>
<organism evidence="15 16">
    <name type="scientific">Aspergillus ochraceoroseus</name>
    <dbReference type="NCBI Taxonomy" id="138278"/>
    <lineage>
        <taxon>Eukaryota</taxon>
        <taxon>Fungi</taxon>
        <taxon>Dikarya</taxon>
        <taxon>Ascomycota</taxon>
        <taxon>Pezizomycotina</taxon>
        <taxon>Eurotiomycetes</taxon>
        <taxon>Eurotiomycetidae</taxon>
        <taxon>Eurotiales</taxon>
        <taxon>Aspergillaceae</taxon>
        <taxon>Aspergillus</taxon>
        <taxon>Aspergillus subgen. Nidulantes</taxon>
    </lineage>
</organism>
<dbReference type="VEuPathDB" id="FungiDB:P175DRAFT_0468353"/>
<keyword evidence="8 12" id="KW-0472">Membrane</keyword>
<keyword evidence="7" id="KW-0238">DNA-binding</keyword>
<protein>
    <recommendedName>
        <fullName evidence="17">Transcription factor domain-containing protein</fullName>
    </recommendedName>
</protein>
<dbReference type="Pfam" id="PF04082">
    <property type="entry name" value="Fungal_trans"/>
    <property type="match status" value="1"/>
</dbReference>
<feature type="region of interest" description="Disordered" evidence="11">
    <location>
        <begin position="1"/>
        <end position="38"/>
    </location>
</feature>
<dbReference type="CDD" id="cd12148">
    <property type="entry name" value="fungal_TF_MHR"/>
    <property type="match status" value="1"/>
</dbReference>
<keyword evidence="10" id="KW-0539">Nucleus</keyword>
<feature type="domain" description="Zn(2)-C6 fungal-type" evidence="13">
    <location>
        <begin position="546"/>
        <end position="571"/>
    </location>
</feature>
<dbReference type="SUPFAM" id="SSF103473">
    <property type="entry name" value="MFS general substrate transporter"/>
    <property type="match status" value="1"/>
</dbReference>
<keyword evidence="6" id="KW-0805">Transcription regulation</keyword>